<dbReference type="HAMAP" id="MF_00259">
    <property type="entry name" value="GcvT"/>
    <property type="match status" value="1"/>
</dbReference>
<dbReference type="GeneID" id="32686308"/>
<keyword evidence="3 7" id="KW-0032">Aminotransferase</keyword>
<evidence type="ECO:0000256" key="4">
    <source>
        <dbReference type="ARBA" id="ARBA00022679"/>
    </source>
</evidence>
<dbReference type="AlphaFoldDB" id="A0AAD0K3G4"/>
<dbReference type="GO" id="GO:0005829">
    <property type="term" value="C:cytosol"/>
    <property type="evidence" value="ECO:0007669"/>
    <property type="project" value="TreeGrafter"/>
</dbReference>
<dbReference type="KEGG" id="gta:BCM27_01045"/>
<dbReference type="SUPFAM" id="SSF101790">
    <property type="entry name" value="Aminomethyltransferase beta-barrel domain"/>
    <property type="match status" value="1"/>
</dbReference>
<dbReference type="EMBL" id="CP029604">
    <property type="protein sequence ID" value="AWO82323.1"/>
    <property type="molecule type" value="Genomic_DNA"/>
</dbReference>
<dbReference type="PANTHER" id="PTHR43757">
    <property type="entry name" value="AMINOMETHYLTRANSFERASE"/>
    <property type="match status" value="1"/>
</dbReference>
<dbReference type="PIRSF" id="PIRSF006487">
    <property type="entry name" value="GcvT"/>
    <property type="match status" value="1"/>
</dbReference>
<evidence type="ECO:0000256" key="7">
    <source>
        <dbReference type="HAMAP-Rule" id="MF_00259"/>
    </source>
</evidence>
<keyword evidence="4 7" id="KW-0808">Transferase</keyword>
<protein>
    <recommendedName>
        <fullName evidence="2 7">Aminomethyltransferase</fullName>
        <ecNumber evidence="2 7">2.1.2.10</ecNumber>
    </recommendedName>
    <alternativeName>
        <fullName evidence="5 7">Glycine cleavage system T protein</fullName>
    </alternativeName>
</protein>
<dbReference type="InterPro" id="IPR028896">
    <property type="entry name" value="GcvT/YgfZ/DmdA"/>
</dbReference>
<dbReference type="Gene3D" id="3.30.1360.120">
    <property type="entry name" value="Probable tRNA modification gtpase trme, domain 1"/>
    <property type="match status" value="1"/>
</dbReference>
<dbReference type="InterPro" id="IPR022903">
    <property type="entry name" value="GcvT_bac"/>
</dbReference>
<dbReference type="Pfam" id="PF08669">
    <property type="entry name" value="GCV_T_C"/>
    <property type="match status" value="1"/>
</dbReference>
<dbReference type="InterPro" id="IPR029043">
    <property type="entry name" value="GcvT/YgfZ_C"/>
</dbReference>
<dbReference type="InterPro" id="IPR013977">
    <property type="entry name" value="GcvT_C"/>
</dbReference>
<dbReference type="Gene3D" id="4.10.1250.10">
    <property type="entry name" value="Aminomethyltransferase fragment"/>
    <property type="match status" value="1"/>
</dbReference>
<reference evidence="11 12" key="1">
    <citation type="submission" date="2018-05" db="EMBL/GenBank/DDBJ databases">
        <title>Complete genome sequence of Gordonia terrae NRRL B-16283.</title>
        <authorList>
            <person name="Garlena R.A."/>
            <person name="Russell D.A."/>
            <person name="Hatfull G.F."/>
        </authorList>
    </citation>
    <scope>NUCLEOTIDE SEQUENCE [LARGE SCALE GENOMIC DNA]</scope>
    <source>
        <strain evidence="11 12">NRRL B-16283</strain>
    </source>
</reference>
<dbReference type="EC" id="2.1.2.10" evidence="2 7"/>
<dbReference type="GO" id="GO:0019464">
    <property type="term" value="P:glycine decarboxylation via glycine cleavage system"/>
    <property type="evidence" value="ECO:0007669"/>
    <property type="project" value="UniProtKB-UniRule"/>
</dbReference>
<comment type="subunit">
    <text evidence="7">The glycine cleavage system is composed of four proteins: P, T, L and H.</text>
</comment>
<dbReference type="FunFam" id="2.40.30.110:FF:000003">
    <property type="entry name" value="Aminomethyltransferase"/>
    <property type="match status" value="1"/>
</dbReference>
<dbReference type="SUPFAM" id="SSF103025">
    <property type="entry name" value="Folate-binding domain"/>
    <property type="match status" value="1"/>
</dbReference>
<feature type="domain" description="Aminomethyltransferase C-terminal" evidence="10">
    <location>
        <begin position="284"/>
        <end position="364"/>
    </location>
</feature>
<dbReference type="InterPro" id="IPR006223">
    <property type="entry name" value="GcvT"/>
</dbReference>
<dbReference type="Gene3D" id="2.40.30.110">
    <property type="entry name" value="Aminomethyltransferase beta-barrel domains"/>
    <property type="match status" value="1"/>
</dbReference>
<evidence type="ECO:0000256" key="6">
    <source>
        <dbReference type="ARBA" id="ARBA00047665"/>
    </source>
</evidence>
<dbReference type="PANTHER" id="PTHR43757:SF2">
    <property type="entry name" value="AMINOMETHYLTRANSFERASE, MITOCHONDRIAL"/>
    <property type="match status" value="1"/>
</dbReference>
<comment type="similarity">
    <text evidence="1 7">Belongs to the GcvT family.</text>
</comment>
<name>A0AAD0K3G4_9ACTN</name>
<evidence type="ECO:0000259" key="9">
    <source>
        <dbReference type="Pfam" id="PF01571"/>
    </source>
</evidence>
<dbReference type="GO" id="GO:0004047">
    <property type="term" value="F:aminomethyltransferase activity"/>
    <property type="evidence" value="ECO:0007669"/>
    <property type="project" value="UniProtKB-UniRule"/>
</dbReference>
<feature type="domain" description="GCVT N-terminal" evidence="9">
    <location>
        <begin position="8"/>
        <end position="266"/>
    </location>
</feature>
<feature type="binding site" evidence="8">
    <location>
        <position position="199"/>
    </location>
    <ligand>
        <name>substrate</name>
    </ligand>
</feature>
<comment type="catalytic activity">
    <reaction evidence="6 7">
        <text>N(6)-[(R)-S(8)-aminomethyldihydrolipoyl]-L-lysyl-[protein] + (6S)-5,6,7,8-tetrahydrofolate = N(6)-[(R)-dihydrolipoyl]-L-lysyl-[protein] + (6R)-5,10-methylene-5,6,7,8-tetrahydrofolate + NH4(+)</text>
        <dbReference type="Rhea" id="RHEA:16945"/>
        <dbReference type="Rhea" id="RHEA-COMP:10475"/>
        <dbReference type="Rhea" id="RHEA-COMP:10492"/>
        <dbReference type="ChEBI" id="CHEBI:15636"/>
        <dbReference type="ChEBI" id="CHEBI:28938"/>
        <dbReference type="ChEBI" id="CHEBI:57453"/>
        <dbReference type="ChEBI" id="CHEBI:83100"/>
        <dbReference type="ChEBI" id="CHEBI:83143"/>
        <dbReference type="EC" id="2.1.2.10"/>
    </reaction>
</comment>
<organism evidence="11 12">
    <name type="scientific">Gordonia terrae</name>
    <dbReference type="NCBI Taxonomy" id="2055"/>
    <lineage>
        <taxon>Bacteria</taxon>
        <taxon>Bacillati</taxon>
        <taxon>Actinomycetota</taxon>
        <taxon>Actinomycetes</taxon>
        <taxon>Mycobacteriales</taxon>
        <taxon>Gordoniaceae</taxon>
        <taxon>Gordonia</taxon>
    </lineage>
</organism>
<dbReference type="RefSeq" id="WP_004021464.1">
    <property type="nucleotide sequence ID" value="NZ_CABEIC010000002.1"/>
</dbReference>
<dbReference type="Proteomes" id="UP000247118">
    <property type="component" value="Chromosome"/>
</dbReference>
<dbReference type="NCBIfam" id="TIGR00528">
    <property type="entry name" value="gcvT"/>
    <property type="match status" value="1"/>
</dbReference>
<evidence type="ECO:0000313" key="11">
    <source>
        <dbReference type="EMBL" id="AWO82323.1"/>
    </source>
</evidence>
<proteinExistence type="inferred from homology"/>
<dbReference type="InterPro" id="IPR006222">
    <property type="entry name" value="GCVT_N"/>
</dbReference>
<accession>A0AAD0K3G4</accession>
<evidence type="ECO:0000256" key="5">
    <source>
        <dbReference type="ARBA" id="ARBA00031395"/>
    </source>
</evidence>
<evidence type="ECO:0000256" key="2">
    <source>
        <dbReference type="ARBA" id="ARBA00012616"/>
    </source>
</evidence>
<evidence type="ECO:0000256" key="3">
    <source>
        <dbReference type="ARBA" id="ARBA00022576"/>
    </source>
</evidence>
<evidence type="ECO:0000256" key="1">
    <source>
        <dbReference type="ARBA" id="ARBA00008609"/>
    </source>
</evidence>
<dbReference type="Gene3D" id="3.30.70.1400">
    <property type="entry name" value="Aminomethyltransferase beta-barrel domains"/>
    <property type="match status" value="1"/>
</dbReference>
<dbReference type="InterPro" id="IPR027266">
    <property type="entry name" value="TrmE/GcvT-like"/>
</dbReference>
<evidence type="ECO:0000259" key="10">
    <source>
        <dbReference type="Pfam" id="PF08669"/>
    </source>
</evidence>
<dbReference type="GO" id="GO:0005960">
    <property type="term" value="C:glycine cleavage complex"/>
    <property type="evidence" value="ECO:0007669"/>
    <property type="project" value="InterPro"/>
</dbReference>
<comment type="function">
    <text evidence="7">The glycine cleavage system catalyzes the degradation of glycine.</text>
</comment>
<dbReference type="Pfam" id="PF01571">
    <property type="entry name" value="GCV_T"/>
    <property type="match status" value="1"/>
</dbReference>
<dbReference type="GO" id="GO:0008483">
    <property type="term" value="F:transaminase activity"/>
    <property type="evidence" value="ECO:0007669"/>
    <property type="project" value="UniProtKB-KW"/>
</dbReference>
<dbReference type="NCBIfam" id="NF001567">
    <property type="entry name" value="PRK00389.1"/>
    <property type="match status" value="1"/>
</dbReference>
<evidence type="ECO:0000256" key="8">
    <source>
        <dbReference type="PIRSR" id="PIRSR006487-1"/>
    </source>
</evidence>
<sequence>MKATPLAAEHERLDAQMTDFAGWNMPLKYRGHTEEHNAVRTTAGLFDLSHMAEIAVRGPHAGAFLDHALVGEMSVVDNGRAKYSLLCAETGHVLDDLVVYRLAAEDFLVVANASNRETVVSELLSRAAAFDVSVTDQSDETALIALQGPRSAEILLPLVADARRESVHDLKYYAIVAADVSDVGVLVARTGYTGEDGFEIYVHSDHCAHVWRSLLKAGQALGAQPAGLAARDTLRLEAGMALYGHELDSSITPYEANLSRIVRLHKDFVGADALRKIAEEPPRRVLVGLVGAGRRAARSGYAITSRSDGRDIGVITSGSFSPTLGHPIAMGYVDSAFGEVGTTVDIGVRGTPHEFTVTALPFYKRSRR</sequence>
<evidence type="ECO:0000313" key="12">
    <source>
        <dbReference type="Proteomes" id="UP000247118"/>
    </source>
</evidence>
<gene>
    <name evidence="7 11" type="primary">gcvT</name>
    <name evidence="11" type="ORF">DLJ61_01050</name>
</gene>